<gene>
    <name evidence="1" type="ORF">R69888_05831</name>
</gene>
<name>A0ABM8SJT6_9BURK</name>
<keyword evidence="2" id="KW-1185">Reference proteome</keyword>
<comment type="caution">
    <text evidence="1">The sequence shown here is derived from an EMBL/GenBank/DDBJ whole genome shotgun (WGS) entry which is preliminary data.</text>
</comment>
<dbReference type="RefSeq" id="WP_211615556.1">
    <property type="nucleotide sequence ID" value="NZ_CAJNBK010000025.1"/>
</dbReference>
<protein>
    <submittedName>
        <fullName evidence="1">Uncharacterized protein</fullName>
    </submittedName>
</protein>
<evidence type="ECO:0000313" key="2">
    <source>
        <dbReference type="Proteomes" id="UP000672526"/>
    </source>
</evidence>
<organism evidence="1 2">
    <name type="scientific">Paraburkholderia haematera</name>
    <dbReference type="NCBI Taxonomy" id="2793077"/>
    <lineage>
        <taxon>Bacteria</taxon>
        <taxon>Pseudomonadati</taxon>
        <taxon>Pseudomonadota</taxon>
        <taxon>Betaproteobacteria</taxon>
        <taxon>Burkholderiales</taxon>
        <taxon>Burkholderiaceae</taxon>
        <taxon>Paraburkholderia</taxon>
    </lineage>
</organism>
<sequence>MRAKPVDATAKAISQPTRVAFADFGGAPQVRDPLALQVALLDGLAAVPANH</sequence>
<evidence type="ECO:0000313" key="1">
    <source>
        <dbReference type="EMBL" id="CAE6814932.1"/>
    </source>
</evidence>
<reference evidence="1 2" key="1">
    <citation type="submission" date="2021-02" db="EMBL/GenBank/DDBJ databases">
        <authorList>
            <person name="Vanwijnsberghe S."/>
        </authorList>
    </citation>
    <scope>NUCLEOTIDE SEQUENCE [LARGE SCALE GENOMIC DNA]</scope>
    <source>
        <strain evidence="1 2">LMG 31837</strain>
    </source>
</reference>
<dbReference type="EMBL" id="CAJNBK010000025">
    <property type="protein sequence ID" value="CAE6814932.1"/>
    <property type="molecule type" value="Genomic_DNA"/>
</dbReference>
<dbReference type="Proteomes" id="UP000672526">
    <property type="component" value="Unassembled WGS sequence"/>
</dbReference>
<accession>A0ABM8SJT6</accession>
<proteinExistence type="predicted"/>